<reference evidence="9" key="1">
    <citation type="submission" date="2010-03" db="EMBL/GenBank/DDBJ databases">
        <title>The genome sequence of Ruminococcus sp. 18P13.</title>
        <authorList>
            <consortium name="metaHIT consortium -- http://www.metahit.eu/"/>
            <person name="Pajon A."/>
            <person name="Turner K."/>
            <person name="Parkhill J."/>
            <person name="Bernalier A."/>
        </authorList>
    </citation>
    <scope>NUCLEOTIDE SEQUENCE [LARGE SCALE GENOMIC DNA]</scope>
    <source>
        <strain evidence="9">Type strain: 18P13</strain>
    </source>
</reference>
<feature type="domain" description="YetF C-terminal" evidence="8">
    <location>
        <begin position="79"/>
        <end position="205"/>
    </location>
</feature>
<dbReference type="KEGG" id="rch:RUM_03320"/>
<dbReference type="Gene3D" id="3.30.240.20">
    <property type="entry name" value="bsu07140 like domains"/>
    <property type="match status" value="2"/>
</dbReference>
<evidence type="ECO:0000256" key="7">
    <source>
        <dbReference type="SAM" id="Phobius"/>
    </source>
</evidence>
<evidence type="ECO:0000256" key="4">
    <source>
        <dbReference type="ARBA" id="ARBA00022692"/>
    </source>
</evidence>
<evidence type="ECO:0000259" key="8">
    <source>
        <dbReference type="Pfam" id="PF04239"/>
    </source>
</evidence>
<dbReference type="PANTHER" id="PTHR34582:SF6">
    <property type="entry name" value="UPF0702 TRANSMEMBRANE PROTEIN YCAP"/>
    <property type="match status" value="1"/>
</dbReference>
<evidence type="ECO:0000256" key="2">
    <source>
        <dbReference type="ARBA" id="ARBA00006448"/>
    </source>
</evidence>
<keyword evidence="10" id="KW-1185">Reference proteome</keyword>
<dbReference type="BioCyc" id="RCHA213810:RUM_RS01600-MONOMER"/>
<keyword evidence="4 7" id="KW-0812">Transmembrane</keyword>
<dbReference type="EMBL" id="FP929052">
    <property type="protein sequence ID" value="CBL16571.1"/>
    <property type="molecule type" value="Genomic_DNA"/>
</dbReference>
<keyword evidence="5 7" id="KW-1133">Transmembrane helix</keyword>
<dbReference type="Proteomes" id="UP000007054">
    <property type="component" value="Chromosome"/>
</dbReference>
<comment type="subcellular location">
    <subcellularLocation>
        <location evidence="1">Cell membrane</location>
        <topology evidence="1">Multi-pass membrane protein</topology>
    </subcellularLocation>
</comment>
<comment type="similarity">
    <text evidence="2">Belongs to the UPF0702 family.</text>
</comment>
<evidence type="ECO:0000256" key="5">
    <source>
        <dbReference type="ARBA" id="ARBA00022989"/>
    </source>
</evidence>
<feature type="transmembrane region" description="Helical" evidence="7">
    <location>
        <begin position="60"/>
        <end position="78"/>
    </location>
</feature>
<evidence type="ECO:0000313" key="9">
    <source>
        <dbReference type="EMBL" id="CBL16571.1"/>
    </source>
</evidence>
<proteinExistence type="inferred from homology"/>
<dbReference type="HOGENOM" id="CLU_077149_0_1_9"/>
<reference evidence="9" key="2">
    <citation type="submission" date="2010-03" db="EMBL/GenBank/DDBJ databases">
        <authorList>
            <person name="Pajon A."/>
        </authorList>
    </citation>
    <scope>NUCLEOTIDE SEQUENCE</scope>
    <source>
        <strain evidence="9">Type strain: 18P13</strain>
    </source>
</reference>
<keyword evidence="3" id="KW-1003">Cell membrane</keyword>
<dbReference type="GO" id="GO:0005886">
    <property type="term" value="C:plasma membrane"/>
    <property type="evidence" value="ECO:0007669"/>
    <property type="project" value="UniProtKB-SubCell"/>
</dbReference>
<dbReference type="PANTHER" id="PTHR34582">
    <property type="entry name" value="UPF0702 TRANSMEMBRANE PROTEIN YCAP"/>
    <property type="match status" value="1"/>
</dbReference>
<evidence type="ECO:0000256" key="6">
    <source>
        <dbReference type="ARBA" id="ARBA00023136"/>
    </source>
</evidence>
<keyword evidence="6 7" id="KW-0472">Membrane</keyword>
<evidence type="ECO:0000313" key="10">
    <source>
        <dbReference type="Proteomes" id="UP000007054"/>
    </source>
</evidence>
<accession>D4LAC6</accession>
<dbReference type="PATRIC" id="fig|213810.4.peg.237"/>
<dbReference type="GeneID" id="83155167"/>
<gene>
    <name evidence="9" type="ordered locus">RUM_03320</name>
</gene>
<name>D4LAC6_RUMC1</name>
<protein>
    <submittedName>
        <fullName evidence="9">Predicted membrane protein</fullName>
    </submittedName>
</protein>
<dbReference type="AlphaFoldDB" id="D4LAC6"/>
<evidence type="ECO:0000256" key="1">
    <source>
        <dbReference type="ARBA" id="ARBA00004651"/>
    </source>
</evidence>
<dbReference type="RefSeq" id="WP_015557478.1">
    <property type="nucleotide sequence ID" value="NC_021039.1"/>
</dbReference>
<dbReference type="Pfam" id="PF04239">
    <property type="entry name" value="DUF421"/>
    <property type="match status" value="1"/>
</dbReference>
<dbReference type="STRING" id="213810.RUM_03320"/>
<sequence>MAIGFLRSLILYGVVIFSVRLMGKRQIGELQPSELVITILVSNIATLPLENLDIPLLTGIIPILSLVCFEVLASWGTLRSRRLRRILSGSPKIIIRDGVIDQKVLEELRFSADDLMTALRGSGVFDVTEVQFAIVETTGSVSVYPKHANRPVTNVPEQDTGDPPDVLISDGKLIPHGLAASGLDRAWIQRVLNRRQLKIQDVFLLAARGQQDYCLIEKEGNGCHGSG</sequence>
<feature type="transmembrane region" description="Helical" evidence="7">
    <location>
        <begin position="6"/>
        <end position="23"/>
    </location>
</feature>
<evidence type="ECO:0000256" key="3">
    <source>
        <dbReference type="ARBA" id="ARBA00022475"/>
    </source>
</evidence>
<dbReference type="InterPro" id="IPR007353">
    <property type="entry name" value="DUF421"/>
</dbReference>
<dbReference type="InterPro" id="IPR023090">
    <property type="entry name" value="UPF0702_alpha/beta_dom_sf"/>
</dbReference>
<organism evidence="9 10">
    <name type="scientific">Ruminococcus champanellensis (strain DSM 18848 / JCM 17042 / KCTC 15320 / 18P13)</name>
    <dbReference type="NCBI Taxonomy" id="213810"/>
    <lineage>
        <taxon>Bacteria</taxon>
        <taxon>Bacillati</taxon>
        <taxon>Bacillota</taxon>
        <taxon>Clostridia</taxon>
        <taxon>Eubacteriales</taxon>
        <taxon>Oscillospiraceae</taxon>
        <taxon>Ruminococcus</taxon>
    </lineage>
</organism>
<dbReference type="OrthoDB" id="1682423at2"/>